<gene>
    <name evidence="2" type="ORF">FC98_GL000451</name>
</gene>
<keyword evidence="3" id="KW-1185">Reference proteome</keyword>
<dbReference type="RefSeq" id="WP_056949369.1">
    <property type="nucleotide sequence ID" value="NZ_AZEB01000011.1"/>
</dbReference>
<dbReference type="Proteomes" id="UP000051439">
    <property type="component" value="Unassembled WGS sequence"/>
</dbReference>
<dbReference type="CDD" id="cd00093">
    <property type="entry name" value="HTH_XRE"/>
    <property type="match status" value="1"/>
</dbReference>
<comment type="caution">
    <text evidence="2">The sequence shown here is derived from an EMBL/GenBank/DDBJ whole genome shotgun (WGS) entry which is preliminary data.</text>
</comment>
<dbReference type="PROSITE" id="PS50943">
    <property type="entry name" value="HTH_CROC1"/>
    <property type="match status" value="1"/>
</dbReference>
<dbReference type="AlphaFoldDB" id="A0A0R1NP27"/>
<dbReference type="InterPro" id="IPR010982">
    <property type="entry name" value="Lambda_DNA-bd_dom_sf"/>
</dbReference>
<feature type="domain" description="HTH cro/C1-type" evidence="1">
    <location>
        <begin position="10"/>
        <end position="65"/>
    </location>
</feature>
<evidence type="ECO:0000313" key="2">
    <source>
        <dbReference type="EMBL" id="KRL21894.1"/>
    </source>
</evidence>
<dbReference type="Gene3D" id="1.10.260.40">
    <property type="entry name" value="lambda repressor-like DNA-binding domains"/>
    <property type="match status" value="1"/>
</dbReference>
<proteinExistence type="predicted"/>
<dbReference type="GO" id="GO:0003677">
    <property type="term" value="F:DNA binding"/>
    <property type="evidence" value="ECO:0007669"/>
    <property type="project" value="InterPro"/>
</dbReference>
<organism evidence="2 3">
    <name type="scientific">Lentilactobacillus kisonensis DSM 19906 = JCM 15041</name>
    <dbReference type="NCBI Taxonomy" id="1423766"/>
    <lineage>
        <taxon>Bacteria</taxon>
        <taxon>Bacillati</taxon>
        <taxon>Bacillota</taxon>
        <taxon>Bacilli</taxon>
        <taxon>Lactobacillales</taxon>
        <taxon>Lactobacillaceae</taxon>
        <taxon>Lentilactobacillus</taxon>
    </lineage>
</organism>
<dbReference type="EMBL" id="AZEB01000011">
    <property type="protein sequence ID" value="KRL21894.1"/>
    <property type="molecule type" value="Genomic_DNA"/>
</dbReference>
<name>A0A0R1NP27_9LACO</name>
<evidence type="ECO:0000259" key="1">
    <source>
        <dbReference type="PROSITE" id="PS50943"/>
    </source>
</evidence>
<dbReference type="SUPFAM" id="SSF47413">
    <property type="entry name" value="lambda repressor-like DNA-binding domains"/>
    <property type="match status" value="1"/>
</dbReference>
<evidence type="ECO:0000313" key="3">
    <source>
        <dbReference type="Proteomes" id="UP000051439"/>
    </source>
</evidence>
<reference evidence="2 3" key="1">
    <citation type="journal article" date="2015" name="Genome Announc.">
        <title>Expanding the biotechnology potential of lactobacilli through comparative genomics of 213 strains and associated genera.</title>
        <authorList>
            <person name="Sun Z."/>
            <person name="Harris H.M."/>
            <person name="McCann A."/>
            <person name="Guo C."/>
            <person name="Argimon S."/>
            <person name="Zhang W."/>
            <person name="Yang X."/>
            <person name="Jeffery I.B."/>
            <person name="Cooney J.C."/>
            <person name="Kagawa T.F."/>
            <person name="Liu W."/>
            <person name="Song Y."/>
            <person name="Salvetti E."/>
            <person name="Wrobel A."/>
            <person name="Rasinkangas P."/>
            <person name="Parkhill J."/>
            <person name="Rea M.C."/>
            <person name="O'Sullivan O."/>
            <person name="Ritari J."/>
            <person name="Douillard F.P."/>
            <person name="Paul Ross R."/>
            <person name="Yang R."/>
            <person name="Briner A.E."/>
            <person name="Felis G.E."/>
            <person name="de Vos W.M."/>
            <person name="Barrangou R."/>
            <person name="Klaenhammer T.R."/>
            <person name="Caufield P.W."/>
            <person name="Cui Y."/>
            <person name="Zhang H."/>
            <person name="O'Toole P.W."/>
        </authorList>
    </citation>
    <scope>NUCLEOTIDE SEQUENCE [LARGE SCALE GENOMIC DNA]</scope>
    <source>
        <strain evidence="2 3">DSM 19906</strain>
    </source>
</reference>
<protein>
    <submittedName>
        <fullName evidence="2">Toxin-antitoxin system, antitoxin component, Xre family</fullName>
    </submittedName>
</protein>
<dbReference type="PATRIC" id="fig|1423766.4.peg.461"/>
<dbReference type="InterPro" id="IPR001387">
    <property type="entry name" value="Cro/C1-type_HTH"/>
</dbReference>
<accession>A0A0R1NP27</accession>
<sequence>MKYEINLDLIKKKRKYEGFTMQQMADFIGLHDKSSYYKRENGDLNFQVGEIPIIEKVLKIPSKKIFVESLTKSQHSAQKVGT</sequence>